<reference evidence="4" key="1">
    <citation type="submission" date="2021-02" db="EMBL/GenBank/DDBJ databases">
        <authorList>
            <person name="Nowell W R."/>
        </authorList>
    </citation>
    <scope>NUCLEOTIDE SEQUENCE</scope>
</reference>
<evidence type="ECO:0000313" key="4">
    <source>
        <dbReference type="EMBL" id="CAF1136822.1"/>
    </source>
</evidence>
<dbReference type="Proteomes" id="UP000681722">
    <property type="component" value="Unassembled WGS sequence"/>
</dbReference>
<proteinExistence type="predicted"/>
<dbReference type="Gene3D" id="1.10.510.10">
    <property type="entry name" value="Transferase(Phosphotransferase) domain 1"/>
    <property type="match status" value="1"/>
</dbReference>
<comment type="caution">
    <text evidence="4">The sequence shown here is derived from an EMBL/GenBank/DDBJ whole genome shotgun (WGS) entry which is preliminary data.</text>
</comment>
<dbReference type="InterPro" id="IPR050122">
    <property type="entry name" value="RTK"/>
</dbReference>
<dbReference type="Pfam" id="PF07714">
    <property type="entry name" value="PK_Tyr_Ser-Thr"/>
    <property type="match status" value="1"/>
</dbReference>
<evidence type="ECO:0000259" key="1">
    <source>
        <dbReference type="PROSITE" id="PS50011"/>
    </source>
</evidence>
<evidence type="ECO:0000313" key="6">
    <source>
        <dbReference type="EMBL" id="CAF3900553.1"/>
    </source>
</evidence>
<sequence>MNHLDGTVEISKEPLICPITFELFDDPVMADDGHTYERRAIEEWINNNHTSPLTRQTLYIEALRPNFVVHQLVEEFKKVAVRQKYQYILNEDVRKKPNRRPVFSTAGKHIFEAEWVRLNGPPIVLLQITGAKAKKEASYYADLSHHRYIIKTYGLVLVPSNTPNNNMVTLLQELAPDRDLYNFLLDLGRTPSENILRVIFIQICEAMDYLVQNTIVHGDLACRNVLVFRFDEMEPENSFVKLTDFGLSQNSMLYASVNSSATAITTIPCRSAAPEVLRDPNSRLSYSERSDMFSMGVLMWEAYSKGEIPWSNIHDDNEIRHLVLQEKRVEQPENCQNNMWSIISKCMSQCPANRPTFAHLQRSLAPTRIRSPQPATLSRVVSYS</sequence>
<dbReference type="SMART" id="SM00504">
    <property type="entry name" value="Ubox"/>
    <property type="match status" value="1"/>
</dbReference>
<gene>
    <name evidence="4" type="ORF">GPM918_LOCUS20482</name>
    <name evidence="3" type="ORF">OVA965_LOCUS10203</name>
    <name evidence="6" type="ORF">SRO942_LOCUS20479</name>
    <name evidence="5" type="ORF">TMI583_LOCUS10201</name>
</gene>
<dbReference type="InterPro" id="IPR001245">
    <property type="entry name" value="Ser-Thr/Tyr_kinase_cat_dom"/>
</dbReference>
<dbReference type="PROSITE" id="PS00109">
    <property type="entry name" value="PROTEIN_KINASE_TYR"/>
    <property type="match status" value="1"/>
</dbReference>
<dbReference type="InterPro" id="IPR000719">
    <property type="entry name" value="Prot_kinase_dom"/>
</dbReference>
<evidence type="ECO:0000313" key="3">
    <source>
        <dbReference type="EMBL" id="CAF0912643.1"/>
    </source>
</evidence>
<dbReference type="OrthoDB" id="4062651at2759"/>
<dbReference type="EMBL" id="CAJOBA010003745">
    <property type="protein sequence ID" value="CAF3691511.1"/>
    <property type="molecule type" value="Genomic_DNA"/>
</dbReference>
<evidence type="ECO:0000313" key="7">
    <source>
        <dbReference type="Proteomes" id="UP000663829"/>
    </source>
</evidence>
<evidence type="ECO:0000259" key="2">
    <source>
        <dbReference type="PROSITE" id="PS51698"/>
    </source>
</evidence>
<accession>A0A814RR96</accession>
<dbReference type="GO" id="GO:0043235">
    <property type="term" value="C:receptor complex"/>
    <property type="evidence" value="ECO:0007669"/>
    <property type="project" value="TreeGrafter"/>
</dbReference>
<evidence type="ECO:0000313" key="5">
    <source>
        <dbReference type="EMBL" id="CAF3691511.1"/>
    </source>
</evidence>
<dbReference type="GO" id="GO:0005524">
    <property type="term" value="F:ATP binding"/>
    <property type="evidence" value="ECO:0007669"/>
    <property type="project" value="InterPro"/>
</dbReference>
<dbReference type="EMBL" id="CAJNOK010003743">
    <property type="protein sequence ID" value="CAF0912643.1"/>
    <property type="molecule type" value="Genomic_DNA"/>
</dbReference>
<dbReference type="Proteomes" id="UP000682733">
    <property type="component" value="Unassembled WGS sequence"/>
</dbReference>
<dbReference type="PROSITE" id="PS50011">
    <property type="entry name" value="PROTEIN_KINASE_DOM"/>
    <property type="match status" value="1"/>
</dbReference>
<dbReference type="InterPro" id="IPR013083">
    <property type="entry name" value="Znf_RING/FYVE/PHD"/>
</dbReference>
<dbReference type="PROSITE" id="PS51698">
    <property type="entry name" value="U_BOX"/>
    <property type="match status" value="1"/>
</dbReference>
<dbReference type="GO" id="GO:0005886">
    <property type="term" value="C:plasma membrane"/>
    <property type="evidence" value="ECO:0007669"/>
    <property type="project" value="TreeGrafter"/>
</dbReference>
<dbReference type="Pfam" id="PF04564">
    <property type="entry name" value="U-box"/>
    <property type="match status" value="1"/>
</dbReference>
<dbReference type="EMBL" id="CAJNOQ010006483">
    <property type="protein sequence ID" value="CAF1136822.1"/>
    <property type="molecule type" value="Genomic_DNA"/>
</dbReference>
<dbReference type="EMBL" id="CAJOBC010006483">
    <property type="protein sequence ID" value="CAF3900553.1"/>
    <property type="molecule type" value="Genomic_DNA"/>
</dbReference>
<dbReference type="GO" id="GO:0004842">
    <property type="term" value="F:ubiquitin-protein transferase activity"/>
    <property type="evidence" value="ECO:0007669"/>
    <property type="project" value="InterPro"/>
</dbReference>
<dbReference type="Proteomes" id="UP000677228">
    <property type="component" value="Unassembled WGS sequence"/>
</dbReference>
<dbReference type="InterPro" id="IPR011009">
    <property type="entry name" value="Kinase-like_dom_sf"/>
</dbReference>
<dbReference type="AlphaFoldDB" id="A0A814RR96"/>
<feature type="domain" description="U-box" evidence="2">
    <location>
        <begin position="10"/>
        <end position="83"/>
    </location>
</feature>
<feature type="domain" description="Protein kinase" evidence="1">
    <location>
        <begin position="21"/>
        <end position="368"/>
    </location>
</feature>
<organism evidence="4 7">
    <name type="scientific">Didymodactylos carnosus</name>
    <dbReference type="NCBI Taxonomy" id="1234261"/>
    <lineage>
        <taxon>Eukaryota</taxon>
        <taxon>Metazoa</taxon>
        <taxon>Spiralia</taxon>
        <taxon>Gnathifera</taxon>
        <taxon>Rotifera</taxon>
        <taxon>Eurotatoria</taxon>
        <taxon>Bdelloidea</taxon>
        <taxon>Philodinida</taxon>
        <taxon>Philodinidae</taxon>
        <taxon>Didymodactylos</taxon>
    </lineage>
</organism>
<protein>
    <submittedName>
        <fullName evidence="4">Uncharacterized protein</fullName>
    </submittedName>
</protein>
<dbReference type="Gene3D" id="3.30.40.10">
    <property type="entry name" value="Zinc/RING finger domain, C3HC4 (zinc finger)"/>
    <property type="match status" value="1"/>
</dbReference>
<dbReference type="Proteomes" id="UP000663829">
    <property type="component" value="Unassembled WGS sequence"/>
</dbReference>
<dbReference type="SUPFAM" id="SSF57850">
    <property type="entry name" value="RING/U-box"/>
    <property type="match status" value="1"/>
</dbReference>
<dbReference type="SUPFAM" id="SSF56112">
    <property type="entry name" value="Protein kinase-like (PK-like)"/>
    <property type="match status" value="1"/>
</dbReference>
<dbReference type="GO" id="GO:0016567">
    <property type="term" value="P:protein ubiquitination"/>
    <property type="evidence" value="ECO:0007669"/>
    <property type="project" value="InterPro"/>
</dbReference>
<dbReference type="InterPro" id="IPR008266">
    <property type="entry name" value="Tyr_kinase_AS"/>
</dbReference>
<dbReference type="PANTHER" id="PTHR24416">
    <property type="entry name" value="TYROSINE-PROTEIN KINASE RECEPTOR"/>
    <property type="match status" value="1"/>
</dbReference>
<dbReference type="InterPro" id="IPR003613">
    <property type="entry name" value="Ubox_domain"/>
</dbReference>
<dbReference type="CDD" id="cd16655">
    <property type="entry name" value="RING-Ubox_WDSUB1-like"/>
    <property type="match status" value="1"/>
</dbReference>
<name>A0A814RR96_9BILA</name>
<keyword evidence="7" id="KW-1185">Reference proteome</keyword>
<dbReference type="GO" id="GO:0007169">
    <property type="term" value="P:cell surface receptor protein tyrosine kinase signaling pathway"/>
    <property type="evidence" value="ECO:0007669"/>
    <property type="project" value="TreeGrafter"/>
</dbReference>
<dbReference type="GO" id="GO:0004714">
    <property type="term" value="F:transmembrane receptor protein tyrosine kinase activity"/>
    <property type="evidence" value="ECO:0007669"/>
    <property type="project" value="TreeGrafter"/>
</dbReference>
<dbReference type="PANTHER" id="PTHR24416:SF611">
    <property type="entry name" value="TYROSINE-PROTEIN KINASE TRANSMEMBRANE RECEPTOR ROR"/>
    <property type="match status" value="1"/>
</dbReference>